<keyword evidence="16" id="KW-1185">Reference proteome</keyword>
<dbReference type="RefSeq" id="XP_046595827.1">
    <property type="nucleotide sequence ID" value="XM_046739871.1"/>
</dbReference>
<evidence type="ECO:0000256" key="7">
    <source>
        <dbReference type="ARBA" id="ARBA00022723"/>
    </source>
</evidence>
<evidence type="ECO:0000256" key="2">
    <source>
        <dbReference type="ARBA" id="ARBA00003690"/>
    </source>
</evidence>
<comment type="subcellular location">
    <subcellularLocation>
        <location evidence="4">Endoplasmic reticulum membrane</location>
        <topology evidence="4">Peripheral membrane protein</topology>
    </subcellularLocation>
    <subcellularLocation>
        <location evidence="3">Microsome membrane</location>
        <topology evidence="3">Peripheral membrane protein</topology>
    </subcellularLocation>
</comment>
<proteinExistence type="inferred from homology"/>
<dbReference type="PRINTS" id="PR00385">
    <property type="entry name" value="P450"/>
</dbReference>
<keyword evidence="6 14" id="KW-0349">Heme</keyword>
<evidence type="ECO:0000313" key="17">
    <source>
        <dbReference type="RefSeq" id="XP_046595827.1"/>
    </source>
</evidence>
<dbReference type="GeneID" id="107225778"/>
<evidence type="ECO:0000256" key="6">
    <source>
        <dbReference type="ARBA" id="ARBA00022617"/>
    </source>
</evidence>
<evidence type="ECO:0000256" key="14">
    <source>
        <dbReference type="RuleBase" id="RU000461"/>
    </source>
</evidence>
<dbReference type="Pfam" id="PF00067">
    <property type="entry name" value="p450"/>
    <property type="match status" value="1"/>
</dbReference>
<keyword evidence="13 15" id="KW-0472">Membrane</keyword>
<accession>A0ABM3G6C5</accession>
<comment type="cofactor">
    <cofactor evidence="1">
        <name>heme</name>
        <dbReference type="ChEBI" id="CHEBI:30413"/>
    </cofactor>
</comment>
<evidence type="ECO:0000256" key="1">
    <source>
        <dbReference type="ARBA" id="ARBA00001971"/>
    </source>
</evidence>
<feature type="transmembrane region" description="Helical" evidence="15">
    <location>
        <begin position="52"/>
        <end position="73"/>
    </location>
</feature>
<evidence type="ECO:0000256" key="4">
    <source>
        <dbReference type="ARBA" id="ARBA00004406"/>
    </source>
</evidence>
<keyword evidence="15" id="KW-0812">Transmembrane</keyword>
<dbReference type="CDD" id="cd20628">
    <property type="entry name" value="CYP4"/>
    <property type="match status" value="1"/>
</dbReference>
<keyword evidence="9" id="KW-0492">Microsome</keyword>
<keyword evidence="8" id="KW-0256">Endoplasmic reticulum</keyword>
<evidence type="ECO:0000256" key="11">
    <source>
        <dbReference type="ARBA" id="ARBA00023004"/>
    </source>
</evidence>
<dbReference type="SUPFAM" id="SSF48264">
    <property type="entry name" value="Cytochrome P450"/>
    <property type="match status" value="1"/>
</dbReference>
<evidence type="ECO:0000256" key="13">
    <source>
        <dbReference type="ARBA" id="ARBA00023136"/>
    </source>
</evidence>
<evidence type="ECO:0000256" key="10">
    <source>
        <dbReference type="ARBA" id="ARBA00023002"/>
    </source>
</evidence>
<dbReference type="Gene3D" id="1.10.630.10">
    <property type="entry name" value="Cytochrome P450"/>
    <property type="match status" value="1"/>
</dbReference>
<evidence type="ECO:0000313" key="16">
    <source>
        <dbReference type="Proteomes" id="UP000829291"/>
    </source>
</evidence>
<dbReference type="Proteomes" id="UP000829291">
    <property type="component" value="Chromosome 5"/>
</dbReference>
<keyword evidence="12 14" id="KW-0503">Monooxygenase</keyword>
<organism evidence="16 17">
    <name type="scientific">Neodiprion lecontei</name>
    <name type="common">Redheaded pine sawfly</name>
    <dbReference type="NCBI Taxonomy" id="441921"/>
    <lineage>
        <taxon>Eukaryota</taxon>
        <taxon>Metazoa</taxon>
        <taxon>Ecdysozoa</taxon>
        <taxon>Arthropoda</taxon>
        <taxon>Hexapoda</taxon>
        <taxon>Insecta</taxon>
        <taxon>Pterygota</taxon>
        <taxon>Neoptera</taxon>
        <taxon>Endopterygota</taxon>
        <taxon>Hymenoptera</taxon>
        <taxon>Tenthredinoidea</taxon>
        <taxon>Diprionidae</taxon>
        <taxon>Diprioninae</taxon>
        <taxon>Neodiprion</taxon>
    </lineage>
</organism>
<comment type="similarity">
    <text evidence="5 14">Belongs to the cytochrome P450 family.</text>
</comment>
<evidence type="ECO:0000256" key="8">
    <source>
        <dbReference type="ARBA" id="ARBA00022824"/>
    </source>
</evidence>
<reference evidence="17" key="1">
    <citation type="submission" date="2025-08" db="UniProtKB">
        <authorList>
            <consortium name="RefSeq"/>
        </authorList>
    </citation>
    <scope>IDENTIFICATION</scope>
    <source>
        <tissue evidence="17">Thorax and Abdomen</tissue>
    </source>
</reference>
<evidence type="ECO:0000256" key="9">
    <source>
        <dbReference type="ARBA" id="ARBA00022848"/>
    </source>
</evidence>
<comment type="function">
    <text evidence="2">May be involved in the metabolism of insect hormones and in the breakdown of synthetic insecticides.</text>
</comment>
<evidence type="ECO:0000256" key="5">
    <source>
        <dbReference type="ARBA" id="ARBA00010617"/>
    </source>
</evidence>
<dbReference type="InterPro" id="IPR017972">
    <property type="entry name" value="Cyt_P450_CS"/>
</dbReference>
<dbReference type="InterPro" id="IPR036396">
    <property type="entry name" value="Cyt_P450_sf"/>
</dbReference>
<keyword evidence="15" id="KW-1133">Transmembrane helix</keyword>
<evidence type="ECO:0000256" key="3">
    <source>
        <dbReference type="ARBA" id="ARBA00004174"/>
    </source>
</evidence>
<dbReference type="InterPro" id="IPR002401">
    <property type="entry name" value="Cyt_P450_E_grp-I"/>
</dbReference>
<dbReference type="PANTHER" id="PTHR24291:SF189">
    <property type="entry name" value="CYTOCHROME P450 4C3-RELATED"/>
    <property type="match status" value="1"/>
</dbReference>
<dbReference type="PANTHER" id="PTHR24291">
    <property type="entry name" value="CYTOCHROME P450 FAMILY 4"/>
    <property type="match status" value="1"/>
</dbReference>
<gene>
    <name evidence="17" type="primary">LOC107225778</name>
</gene>
<dbReference type="PRINTS" id="PR00463">
    <property type="entry name" value="EP450I"/>
</dbReference>
<dbReference type="InterPro" id="IPR001128">
    <property type="entry name" value="Cyt_P450"/>
</dbReference>
<keyword evidence="11 14" id="KW-0408">Iron</keyword>
<sequence>MILGGIRVALFPDSIKTVNPNSSSTDHFKPREDRDLVYPQPVIYYKTERMDLLTVAMLSVACFVLYRIISFTVKLLKVVLLCEYPPNADELPSLPFVGHAYLLVGGTEVILKRILELGKIYPTSFRFLFGNNSVYITTSPQHIKEILLSPKTIEKNYFYEFGRPWMGDGLITAPASIWEVHRKLLQPSFNPVALKSYVKTFATQSVIMTKRMDQQLDGPEFEIYKYIFLNSLDTICATAMGINLEAQVNEECQYDEAIRKVMAGFTERAVSPWLYPDFVFYRTPLGKDLMKQVNYLHELTDSVIRQKKAEIVRRGDQRVSADEERDADDDSTAGPQILIENLFRLSDDNKTLTDKEVRDHVDTMIVAGSDTTAITMNYVLLMLASHQDIQEKVYQELCDIFGEHVLNDDSEELHITMDVLARMAYMERVIKETMRLFVVGPVTFRKTTEDLDLGGHTVPRGSSVMVNVMGVHRSEKYWPDALKFDPDRFSPERFAKQEPYSYLPFSGGRRNCLGAKYAMMFMKTMTATVLRKYVLTKDKVVPVEDVRLKLDFLLKSVHPDTVRIKRRAKQHAS</sequence>
<dbReference type="PROSITE" id="PS00086">
    <property type="entry name" value="CYTOCHROME_P450"/>
    <property type="match status" value="1"/>
</dbReference>
<keyword evidence="10 14" id="KW-0560">Oxidoreductase</keyword>
<evidence type="ECO:0000256" key="15">
    <source>
        <dbReference type="SAM" id="Phobius"/>
    </source>
</evidence>
<keyword evidence="7 14" id="KW-0479">Metal-binding</keyword>
<name>A0ABM3G6C5_NEOLC</name>
<protein>
    <submittedName>
        <fullName evidence="17">Cytochrome P450 4C1 isoform X1</fullName>
    </submittedName>
</protein>
<evidence type="ECO:0000256" key="12">
    <source>
        <dbReference type="ARBA" id="ARBA00023033"/>
    </source>
</evidence>
<dbReference type="InterPro" id="IPR050196">
    <property type="entry name" value="Cytochrome_P450_Monoox"/>
</dbReference>